<dbReference type="EMBL" id="CAMXCT030003846">
    <property type="protein sequence ID" value="CAL4793842.1"/>
    <property type="molecule type" value="Genomic_DNA"/>
</dbReference>
<evidence type="ECO:0000256" key="2">
    <source>
        <dbReference type="ARBA" id="ARBA00022723"/>
    </source>
</evidence>
<dbReference type="GO" id="GO:0008270">
    <property type="term" value="F:zinc ion binding"/>
    <property type="evidence" value="ECO:0007669"/>
    <property type="project" value="UniProtKB-KW"/>
</dbReference>
<reference evidence="8" key="1">
    <citation type="submission" date="2022-10" db="EMBL/GenBank/DDBJ databases">
        <authorList>
            <person name="Chen Y."/>
            <person name="Dougan E. K."/>
            <person name="Chan C."/>
            <person name="Rhodes N."/>
            <person name="Thang M."/>
        </authorList>
    </citation>
    <scope>NUCLEOTIDE SEQUENCE</scope>
</reference>
<evidence type="ECO:0000256" key="3">
    <source>
        <dbReference type="ARBA" id="ARBA00022771"/>
    </source>
</evidence>
<gene>
    <name evidence="8" type="ORF">C1SCF055_LOCUS32162</name>
</gene>
<dbReference type="GO" id="GO:0046983">
    <property type="term" value="F:protein dimerization activity"/>
    <property type="evidence" value="ECO:0007669"/>
    <property type="project" value="InterPro"/>
</dbReference>
<evidence type="ECO:0000313" key="8">
    <source>
        <dbReference type="EMBL" id="CAI4006530.1"/>
    </source>
</evidence>
<keyword evidence="4" id="KW-0862">Zinc</keyword>
<reference evidence="9 10" key="2">
    <citation type="submission" date="2024-05" db="EMBL/GenBank/DDBJ databases">
        <authorList>
            <person name="Chen Y."/>
            <person name="Shah S."/>
            <person name="Dougan E. K."/>
            <person name="Thang M."/>
            <person name="Chan C."/>
        </authorList>
    </citation>
    <scope>NUCLEOTIDE SEQUENCE [LARGE SCALE GENOMIC DNA]</scope>
</reference>
<dbReference type="OrthoDB" id="1607513at2759"/>
<dbReference type="EMBL" id="CAMXCT010003846">
    <property type="protein sequence ID" value="CAI4006530.1"/>
    <property type="molecule type" value="Genomic_DNA"/>
</dbReference>
<organism evidence="8">
    <name type="scientific">Cladocopium goreaui</name>
    <dbReference type="NCBI Taxonomy" id="2562237"/>
    <lineage>
        <taxon>Eukaryota</taxon>
        <taxon>Sar</taxon>
        <taxon>Alveolata</taxon>
        <taxon>Dinophyceae</taxon>
        <taxon>Suessiales</taxon>
        <taxon>Symbiodiniaceae</taxon>
        <taxon>Cladocopium</taxon>
    </lineage>
</organism>
<evidence type="ECO:0000256" key="6">
    <source>
        <dbReference type="SAM" id="MobiDB-lite"/>
    </source>
</evidence>
<keyword evidence="10" id="KW-1185">Reference proteome</keyword>
<dbReference type="SUPFAM" id="SSF53098">
    <property type="entry name" value="Ribonuclease H-like"/>
    <property type="match status" value="1"/>
</dbReference>
<feature type="region of interest" description="Disordered" evidence="6">
    <location>
        <begin position="1"/>
        <end position="35"/>
    </location>
</feature>
<keyword evidence="3" id="KW-0863">Zinc-finger</keyword>
<dbReference type="GO" id="GO:0005634">
    <property type="term" value="C:nucleus"/>
    <property type="evidence" value="ECO:0007669"/>
    <property type="project" value="UniProtKB-SubCell"/>
</dbReference>
<evidence type="ECO:0000256" key="4">
    <source>
        <dbReference type="ARBA" id="ARBA00022833"/>
    </source>
</evidence>
<dbReference type="PANTHER" id="PTHR46481">
    <property type="entry name" value="ZINC FINGER BED DOMAIN-CONTAINING PROTEIN 4"/>
    <property type="match status" value="1"/>
</dbReference>
<keyword evidence="2" id="KW-0479">Metal-binding</keyword>
<dbReference type="Pfam" id="PF05699">
    <property type="entry name" value="Dimer_Tnp_hAT"/>
    <property type="match status" value="1"/>
</dbReference>
<feature type="compositionally biased region" description="Basic and acidic residues" evidence="6">
    <location>
        <begin position="1"/>
        <end position="12"/>
    </location>
</feature>
<evidence type="ECO:0000313" key="10">
    <source>
        <dbReference type="Proteomes" id="UP001152797"/>
    </source>
</evidence>
<dbReference type="EMBL" id="CAMXCT020003846">
    <property type="protein sequence ID" value="CAL1159905.1"/>
    <property type="molecule type" value="Genomic_DNA"/>
</dbReference>
<evidence type="ECO:0000256" key="5">
    <source>
        <dbReference type="ARBA" id="ARBA00023242"/>
    </source>
</evidence>
<evidence type="ECO:0000259" key="7">
    <source>
        <dbReference type="Pfam" id="PF05699"/>
    </source>
</evidence>
<keyword evidence="5" id="KW-0539">Nucleus</keyword>
<evidence type="ECO:0000256" key="1">
    <source>
        <dbReference type="ARBA" id="ARBA00004123"/>
    </source>
</evidence>
<dbReference type="GO" id="GO:0016874">
    <property type="term" value="F:ligase activity"/>
    <property type="evidence" value="ECO:0007669"/>
    <property type="project" value="UniProtKB-KW"/>
</dbReference>
<name>A0A9P1DA09_9DINO</name>
<comment type="caution">
    <text evidence="8">The sequence shown here is derived from an EMBL/GenBank/DDBJ whole genome shotgun (WGS) entry which is preliminary data.</text>
</comment>
<accession>A0A9P1DA09</accession>
<evidence type="ECO:0000313" key="9">
    <source>
        <dbReference type="EMBL" id="CAL4793842.1"/>
    </source>
</evidence>
<dbReference type="InterPro" id="IPR008906">
    <property type="entry name" value="HATC_C_dom"/>
</dbReference>
<keyword evidence="9" id="KW-0436">Ligase</keyword>
<protein>
    <submittedName>
        <fullName evidence="9">E3 SUMO-protein ligase ZBED1 (DN A replication-related element-binding factor) (Putative Ac-like transposable element) (Zinc finger BED domain-containing protein 1) (DREF homolog)</fullName>
    </submittedName>
</protein>
<sequence>MNPMQRHLEKHGISKATVAEQSGQPSILSHMKHPKSRNEKLSDFFAERVLVKHGQPVSLCEHEGFREFCHELDARFHFCSRKKMSSKVLPRVLDHLEEDVRSMLQEVLWQDKTTCLHYACDLWTASFSSDQFMGHIVSWISPSFEMFTVCLDMTLWTEAKTATNQREQILEVFKLFKACQEVVAATTEKCHGNFVGLHVPCAAHNLQLPPKHQLLKARDPEKQREKYGGNAAVLELVKMCRATVQHFHMSVKGWKQLLEICAETKENDLKFIQDTETRWNSTLELMTSVWRKQKALLQYKERHPTKLPGWSQLHFLQLQQCIGVLNPIATATELIQGAKYPTASLYFPALCAVQTSLLPQTQIWLPQETGEDKPCGQDALTSEAKELRANLSSEYVGYMSELTSDVRELLIAAAQFDPKFKDLGWLPGHSNDDKDERAVAARKKVNANLVALCLKVYKQMFEAPPDTSDLKDVPISPAKQKTDVFFSRFSACSSSRKDPAPAEPAEEKTTWTEFHTALRNECYAYLLSSPGDSGLAPLKWWKSVGVKDFPKLALPARYFLSIPASQASTERLFSLGGKRDLQSCGNMDPDRLSRLVASQMNLPTVLDFRQRQKAVVDVD</sequence>
<dbReference type="InterPro" id="IPR012337">
    <property type="entry name" value="RNaseH-like_sf"/>
</dbReference>
<proteinExistence type="predicted"/>
<dbReference type="Proteomes" id="UP001152797">
    <property type="component" value="Unassembled WGS sequence"/>
</dbReference>
<feature type="domain" description="HAT C-terminal dimerisation" evidence="7">
    <location>
        <begin position="535"/>
        <end position="601"/>
    </location>
</feature>
<dbReference type="InterPro" id="IPR052035">
    <property type="entry name" value="ZnF_BED_domain_contain"/>
</dbReference>
<comment type="subcellular location">
    <subcellularLocation>
        <location evidence="1">Nucleus</location>
    </subcellularLocation>
</comment>
<dbReference type="PANTHER" id="PTHR46481:SF10">
    <property type="entry name" value="ZINC FINGER BED DOMAIN-CONTAINING PROTEIN 39"/>
    <property type="match status" value="1"/>
</dbReference>
<dbReference type="AlphaFoldDB" id="A0A9P1DA09"/>